<reference evidence="4" key="1">
    <citation type="journal article" date="2019" name="Int. J. Syst. Evol. Microbiol.">
        <title>The Global Catalogue of Microorganisms (GCM) 10K type strain sequencing project: providing services to taxonomists for standard genome sequencing and annotation.</title>
        <authorList>
            <consortium name="The Broad Institute Genomics Platform"/>
            <consortium name="The Broad Institute Genome Sequencing Center for Infectious Disease"/>
            <person name="Wu L."/>
            <person name="Ma J."/>
        </authorList>
    </citation>
    <scope>NUCLEOTIDE SEQUENCE [LARGE SCALE GENOMIC DNA]</scope>
    <source>
        <strain evidence="4">CGMCC 1.13718</strain>
    </source>
</reference>
<dbReference type="PANTHER" id="PTHR21021">
    <property type="entry name" value="GAF/PUTATIVE CYTOSKELETAL PROTEIN"/>
    <property type="match status" value="1"/>
</dbReference>
<dbReference type="Proteomes" id="UP001596425">
    <property type="component" value="Unassembled WGS sequence"/>
</dbReference>
<evidence type="ECO:0000256" key="1">
    <source>
        <dbReference type="ARBA" id="ARBA00038454"/>
    </source>
</evidence>
<accession>A0ABW1YRW4</accession>
<dbReference type="RefSeq" id="WP_193193644.1">
    <property type="nucleotide sequence ID" value="NZ_JACZFR010000049.1"/>
</dbReference>
<proteinExistence type="inferred from homology"/>
<protein>
    <submittedName>
        <fullName evidence="3">GAF domain-containing protein</fullName>
    </submittedName>
</protein>
<sequence length="161" mass="17155">MPSNKFYSSLNEQLAGLLSGERDWLANTANASALLFMELADINWAGFYFLYGDELRLGPFQGKPACTRIPVGAGVCGTAVATGESQLVEDVHQFPGHIACDAVSASEVVIPLFAGGRCLGVLDVDSPSVARFGVEDLTGLQEFARILLNCSEIPPVIPHSR</sequence>
<dbReference type="InterPro" id="IPR029016">
    <property type="entry name" value="GAF-like_dom_sf"/>
</dbReference>
<organism evidence="3 4">
    <name type="scientific">Microbulbifer taiwanensis</name>
    <dbReference type="NCBI Taxonomy" id="986746"/>
    <lineage>
        <taxon>Bacteria</taxon>
        <taxon>Pseudomonadati</taxon>
        <taxon>Pseudomonadota</taxon>
        <taxon>Gammaproteobacteria</taxon>
        <taxon>Cellvibrionales</taxon>
        <taxon>Microbulbiferaceae</taxon>
        <taxon>Microbulbifer</taxon>
    </lineage>
</organism>
<dbReference type="Pfam" id="PF01590">
    <property type="entry name" value="GAF"/>
    <property type="match status" value="1"/>
</dbReference>
<dbReference type="PROSITE" id="PS01320">
    <property type="entry name" value="UPF0067"/>
    <property type="match status" value="1"/>
</dbReference>
<comment type="similarity">
    <text evidence="1">Belongs to the free Met sulfoxide reductase family.</text>
</comment>
<dbReference type="InterPro" id="IPR000614">
    <property type="entry name" value="FRMsr_CS"/>
</dbReference>
<dbReference type="SUPFAM" id="SSF55781">
    <property type="entry name" value="GAF domain-like"/>
    <property type="match status" value="1"/>
</dbReference>
<evidence type="ECO:0000313" key="3">
    <source>
        <dbReference type="EMBL" id="MFC6635506.1"/>
    </source>
</evidence>
<comment type="caution">
    <text evidence="3">The sequence shown here is derived from an EMBL/GenBank/DDBJ whole genome shotgun (WGS) entry which is preliminary data.</text>
</comment>
<dbReference type="InterPro" id="IPR003018">
    <property type="entry name" value="GAF"/>
</dbReference>
<dbReference type="InterPro" id="IPR051330">
    <property type="entry name" value="Phosphatase_reg/MetRdx"/>
</dbReference>
<gene>
    <name evidence="3" type="ORF">ACFQBM_19700</name>
</gene>
<evidence type="ECO:0000313" key="4">
    <source>
        <dbReference type="Proteomes" id="UP001596425"/>
    </source>
</evidence>
<dbReference type="Gene3D" id="3.30.450.40">
    <property type="match status" value="1"/>
</dbReference>
<keyword evidence="4" id="KW-1185">Reference proteome</keyword>
<dbReference type="EMBL" id="JBHSVR010000001">
    <property type="protein sequence ID" value="MFC6635506.1"/>
    <property type="molecule type" value="Genomic_DNA"/>
</dbReference>
<dbReference type="PANTHER" id="PTHR21021:SF15">
    <property type="entry name" value="FREE METHIONINE-R-SULFOXIDE REDUCTASE"/>
    <property type="match status" value="1"/>
</dbReference>
<name>A0ABW1YRW4_9GAMM</name>
<feature type="domain" description="GAF" evidence="2">
    <location>
        <begin position="43"/>
        <end position="145"/>
    </location>
</feature>
<evidence type="ECO:0000259" key="2">
    <source>
        <dbReference type="Pfam" id="PF01590"/>
    </source>
</evidence>